<dbReference type="EMBL" id="JAZHYP010000003">
    <property type="protein sequence ID" value="MEN3323547.1"/>
    <property type="molecule type" value="Genomic_DNA"/>
</dbReference>
<accession>A0ABV0A8Y7</accession>
<dbReference type="RefSeq" id="WP_346241138.1">
    <property type="nucleotide sequence ID" value="NZ_JAZHYP010000003.1"/>
</dbReference>
<sequence length="78" mass="9527">MQAIDILNNFKENKFKGFQVSKRKGFLSSTWLIYQKDNFIYFFDIAEKIEFSDNYKYTKDEFLQEFKNSHFEIDCEIV</sequence>
<comment type="caution">
    <text evidence="1">The sequence shown here is derived from an EMBL/GenBank/DDBJ whole genome shotgun (WGS) entry which is preliminary data.</text>
</comment>
<gene>
    <name evidence="1" type="ORF">VP395_07400</name>
</gene>
<evidence type="ECO:0000313" key="1">
    <source>
        <dbReference type="EMBL" id="MEN3323547.1"/>
    </source>
</evidence>
<reference evidence="1 2" key="1">
    <citation type="submission" date="2024-01" db="EMBL/GenBank/DDBJ databases">
        <title>Mariniflexile litorale sp. nov., isolated from the shallow sediments of the Sea of Japan.</title>
        <authorList>
            <person name="Romanenko L."/>
            <person name="Bystritskaya E."/>
            <person name="Isaeva M."/>
        </authorList>
    </citation>
    <scope>NUCLEOTIDE SEQUENCE [LARGE SCALE GENOMIC DNA]</scope>
    <source>
        <strain evidence="1 2">KCTC 32427</strain>
    </source>
</reference>
<name>A0ABV0A8Y7_9FLAO</name>
<organism evidence="1 2">
    <name type="scientific">Mariniflexile soesokkakense</name>
    <dbReference type="NCBI Taxonomy" id="1343160"/>
    <lineage>
        <taxon>Bacteria</taxon>
        <taxon>Pseudomonadati</taxon>
        <taxon>Bacteroidota</taxon>
        <taxon>Flavobacteriia</taxon>
        <taxon>Flavobacteriales</taxon>
        <taxon>Flavobacteriaceae</taxon>
        <taxon>Mariniflexile</taxon>
    </lineage>
</organism>
<evidence type="ECO:0000313" key="2">
    <source>
        <dbReference type="Proteomes" id="UP001416393"/>
    </source>
</evidence>
<keyword evidence="2" id="KW-1185">Reference proteome</keyword>
<dbReference type="Proteomes" id="UP001416393">
    <property type="component" value="Unassembled WGS sequence"/>
</dbReference>
<evidence type="ECO:0008006" key="3">
    <source>
        <dbReference type="Google" id="ProtNLM"/>
    </source>
</evidence>
<protein>
    <recommendedName>
        <fullName evidence="3">KTSC domain-containing protein</fullName>
    </recommendedName>
</protein>
<proteinExistence type="predicted"/>